<name>A0AAE0CC17_9CHLO</name>
<dbReference type="Proteomes" id="UP001190700">
    <property type="component" value="Unassembled WGS sequence"/>
</dbReference>
<gene>
    <name evidence="1" type="ORF">CYMTET_39573</name>
</gene>
<accession>A0AAE0CC17</accession>
<sequence length="285" mass="31614">MGNVTSSAYSTVLAFSARNPNVDCGPNLVTAIEQAVKHLDAFGDRPGLGPNGPWTCSALLTVHFADLDDADRGDVEEYIFCGRFENATRKIEQQYSVQISGPEDDPESELKVISHDVVARRFMEDALHELSKGPQSLKSIVNIKALRKNLLHFVQQPDHPLEVLEIVEVTLQDGVELVPRQYFANANMLQYDGSVSQRAHARVLRLKVLANRVFPPDPRRGGVAKRIRESGEIDIRLAGKGISQSKLPTPADICEEYTTYLTLHEENPDPVTSGFNILCPHPSYE</sequence>
<keyword evidence="2" id="KW-1185">Reference proteome</keyword>
<dbReference type="EMBL" id="LGRX02026297">
    <property type="protein sequence ID" value="KAK3251082.1"/>
    <property type="molecule type" value="Genomic_DNA"/>
</dbReference>
<protein>
    <submittedName>
        <fullName evidence="1">Uncharacterized protein</fullName>
    </submittedName>
</protein>
<reference evidence="1 2" key="1">
    <citation type="journal article" date="2015" name="Genome Biol. Evol.">
        <title>Comparative Genomics of a Bacterivorous Green Alga Reveals Evolutionary Causalities and Consequences of Phago-Mixotrophic Mode of Nutrition.</title>
        <authorList>
            <person name="Burns J.A."/>
            <person name="Paasch A."/>
            <person name="Narechania A."/>
            <person name="Kim E."/>
        </authorList>
    </citation>
    <scope>NUCLEOTIDE SEQUENCE [LARGE SCALE GENOMIC DNA]</scope>
    <source>
        <strain evidence="1 2">PLY_AMNH</strain>
    </source>
</reference>
<dbReference type="AlphaFoldDB" id="A0AAE0CC17"/>
<evidence type="ECO:0000313" key="2">
    <source>
        <dbReference type="Proteomes" id="UP001190700"/>
    </source>
</evidence>
<proteinExistence type="predicted"/>
<organism evidence="1 2">
    <name type="scientific">Cymbomonas tetramitiformis</name>
    <dbReference type="NCBI Taxonomy" id="36881"/>
    <lineage>
        <taxon>Eukaryota</taxon>
        <taxon>Viridiplantae</taxon>
        <taxon>Chlorophyta</taxon>
        <taxon>Pyramimonadophyceae</taxon>
        <taxon>Pyramimonadales</taxon>
        <taxon>Pyramimonadaceae</taxon>
        <taxon>Cymbomonas</taxon>
    </lineage>
</organism>
<evidence type="ECO:0000313" key="1">
    <source>
        <dbReference type="EMBL" id="KAK3251082.1"/>
    </source>
</evidence>
<comment type="caution">
    <text evidence="1">The sequence shown here is derived from an EMBL/GenBank/DDBJ whole genome shotgun (WGS) entry which is preliminary data.</text>
</comment>